<feature type="domain" description="ShKT" evidence="1">
    <location>
        <begin position="36"/>
        <end position="76"/>
    </location>
</feature>
<dbReference type="Proteomes" id="UP000053660">
    <property type="component" value="Unassembled WGS sequence"/>
</dbReference>
<reference evidence="2 3" key="1">
    <citation type="submission" date="2014-03" db="EMBL/GenBank/DDBJ databases">
        <title>Draft genome of the hookworm Oesophagostomum dentatum.</title>
        <authorList>
            <person name="Mitreva M."/>
        </authorList>
    </citation>
    <scope>NUCLEOTIDE SEQUENCE [LARGE SCALE GENOMIC DNA]</scope>
    <source>
        <strain evidence="2 3">OD-Hann</strain>
    </source>
</reference>
<dbReference type="PANTHER" id="PTHR21724">
    <property type="entry name" value="SHKT DOMAIN-CONTAINING PROTEIN"/>
    <property type="match status" value="1"/>
</dbReference>
<dbReference type="SMART" id="SM00254">
    <property type="entry name" value="ShKT"/>
    <property type="match status" value="1"/>
</dbReference>
<accession>A0A0B1S6D6</accession>
<evidence type="ECO:0000259" key="1">
    <source>
        <dbReference type="SMART" id="SM00254"/>
    </source>
</evidence>
<sequence>MRELNSGGTADEQMKQLAISACPLTCGYCCLTPAYKCANKQFPRIACAALTSDMCKDPTWKQIIAEDCPNICGFCQEGEIHKVFLRLSLAKFKVTTNSTQLRLAL</sequence>
<dbReference type="AlphaFoldDB" id="A0A0B1S6D6"/>
<dbReference type="EMBL" id="KN596838">
    <property type="protein sequence ID" value="KHJ80908.1"/>
    <property type="molecule type" value="Genomic_DNA"/>
</dbReference>
<evidence type="ECO:0000313" key="3">
    <source>
        <dbReference type="Proteomes" id="UP000053660"/>
    </source>
</evidence>
<dbReference type="OrthoDB" id="5851695at2759"/>
<protein>
    <submittedName>
        <fullName evidence="2">ShTK domain protein</fullName>
    </submittedName>
</protein>
<dbReference type="PANTHER" id="PTHR21724:SF111">
    <property type="entry name" value="SHKT DOMAIN-CONTAINING PROTEIN"/>
    <property type="match status" value="1"/>
</dbReference>
<dbReference type="InterPro" id="IPR003582">
    <property type="entry name" value="ShKT_dom"/>
</dbReference>
<name>A0A0B1S6D6_OESDE</name>
<keyword evidence="3" id="KW-1185">Reference proteome</keyword>
<organism evidence="2 3">
    <name type="scientific">Oesophagostomum dentatum</name>
    <name type="common">Nodular worm</name>
    <dbReference type="NCBI Taxonomy" id="61180"/>
    <lineage>
        <taxon>Eukaryota</taxon>
        <taxon>Metazoa</taxon>
        <taxon>Ecdysozoa</taxon>
        <taxon>Nematoda</taxon>
        <taxon>Chromadorea</taxon>
        <taxon>Rhabditida</taxon>
        <taxon>Rhabditina</taxon>
        <taxon>Rhabditomorpha</taxon>
        <taxon>Strongyloidea</taxon>
        <taxon>Strongylidae</taxon>
        <taxon>Oesophagostomum</taxon>
    </lineage>
</organism>
<gene>
    <name evidence="2" type="ORF">OESDEN_19412</name>
</gene>
<evidence type="ECO:0000313" key="2">
    <source>
        <dbReference type="EMBL" id="KHJ80908.1"/>
    </source>
</evidence>
<dbReference type="Gene3D" id="1.10.10.1940">
    <property type="match status" value="1"/>
</dbReference>
<dbReference type="Pfam" id="PF01549">
    <property type="entry name" value="ShK"/>
    <property type="match status" value="2"/>
</dbReference>
<proteinExistence type="predicted"/>